<proteinExistence type="predicted"/>
<dbReference type="AlphaFoldDB" id="A0AAV4W7F8"/>
<reference evidence="1 2" key="1">
    <citation type="submission" date="2021-06" db="EMBL/GenBank/DDBJ databases">
        <title>Caerostris darwini draft genome.</title>
        <authorList>
            <person name="Kono N."/>
            <person name="Arakawa K."/>
        </authorList>
    </citation>
    <scope>NUCLEOTIDE SEQUENCE [LARGE SCALE GENOMIC DNA]</scope>
</reference>
<comment type="caution">
    <text evidence="1">The sequence shown here is derived from an EMBL/GenBank/DDBJ whole genome shotgun (WGS) entry which is preliminary data.</text>
</comment>
<evidence type="ECO:0000313" key="2">
    <source>
        <dbReference type="Proteomes" id="UP001054837"/>
    </source>
</evidence>
<gene>
    <name evidence="1" type="ORF">CDAR_271871</name>
</gene>
<name>A0AAV4W7F8_9ARAC</name>
<accession>A0AAV4W7F8</accession>
<evidence type="ECO:0000313" key="1">
    <source>
        <dbReference type="EMBL" id="GIY78401.1"/>
    </source>
</evidence>
<dbReference type="EMBL" id="BPLQ01014244">
    <property type="protein sequence ID" value="GIY78401.1"/>
    <property type="molecule type" value="Genomic_DNA"/>
</dbReference>
<organism evidence="1 2">
    <name type="scientific">Caerostris darwini</name>
    <dbReference type="NCBI Taxonomy" id="1538125"/>
    <lineage>
        <taxon>Eukaryota</taxon>
        <taxon>Metazoa</taxon>
        <taxon>Ecdysozoa</taxon>
        <taxon>Arthropoda</taxon>
        <taxon>Chelicerata</taxon>
        <taxon>Arachnida</taxon>
        <taxon>Araneae</taxon>
        <taxon>Araneomorphae</taxon>
        <taxon>Entelegynae</taxon>
        <taxon>Araneoidea</taxon>
        <taxon>Araneidae</taxon>
        <taxon>Caerostris</taxon>
    </lineage>
</organism>
<dbReference type="Proteomes" id="UP001054837">
    <property type="component" value="Unassembled WGS sequence"/>
</dbReference>
<sequence>MVETLTYSNSQQTVLATAEFTKIETFDSFTSTHDLKDYFSDTKDIALLNVNKTTDNLIGYGLQNPIPFVSDTIPFITEHFQETSRFHPNTSYVGDSENISCSDESVAAKKIIDALTTLILSNLK</sequence>
<protein>
    <submittedName>
        <fullName evidence="1">Uncharacterized protein</fullName>
    </submittedName>
</protein>
<keyword evidence="2" id="KW-1185">Reference proteome</keyword>